<gene>
    <name evidence="2" type="ORF">KIN20_016297</name>
    <name evidence="3" type="ORF">KIN20_029691</name>
</gene>
<feature type="region of interest" description="Disordered" evidence="1">
    <location>
        <begin position="23"/>
        <end position="54"/>
    </location>
</feature>
<evidence type="ECO:0000313" key="3">
    <source>
        <dbReference type="EMBL" id="KAJ1368541.1"/>
    </source>
</evidence>
<dbReference type="AlphaFoldDB" id="A0AAD5QT36"/>
<dbReference type="Proteomes" id="UP001196413">
    <property type="component" value="Unassembled WGS sequence"/>
</dbReference>
<reference evidence="2" key="1">
    <citation type="submission" date="2021-06" db="EMBL/GenBank/DDBJ databases">
        <title>Parelaphostrongylus tenuis whole genome reference sequence.</title>
        <authorList>
            <person name="Garwood T.J."/>
            <person name="Larsen P.A."/>
            <person name="Fountain-Jones N.M."/>
            <person name="Garbe J.R."/>
            <person name="Macchietto M.G."/>
            <person name="Kania S.A."/>
            <person name="Gerhold R.W."/>
            <person name="Richards J.E."/>
            <person name="Wolf T.M."/>
        </authorList>
    </citation>
    <scope>NUCLEOTIDE SEQUENCE</scope>
    <source>
        <strain evidence="2">MNPRO001-30</strain>
        <tissue evidence="2">Meninges</tissue>
    </source>
</reference>
<proteinExistence type="predicted"/>
<evidence type="ECO:0000256" key="1">
    <source>
        <dbReference type="SAM" id="MobiDB-lite"/>
    </source>
</evidence>
<dbReference type="EMBL" id="JAHQIW010003281">
    <property type="protein sequence ID" value="KAJ1358001.1"/>
    <property type="molecule type" value="Genomic_DNA"/>
</dbReference>
<comment type="caution">
    <text evidence="2">The sequence shown here is derived from an EMBL/GenBank/DDBJ whole genome shotgun (WGS) entry which is preliminary data.</text>
</comment>
<name>A0AAD5QT36_PARTN</name>
<dbReference type="EMBL" id="JAHQIW010006219">
    <property type="protein sequence ID" value="KAJ1368541.1"/>
    <property type="molecule type" value="Genomic_DNA"/>
</dbReference>
<sequence length="73" mass="8167">MDVIREKRETSRKCAGVCSVRQDGLPNYPTANANSNSSKDATPHDVCQNVSRSTKETEELQNEACYLLTVYRS</sequence>
<feature type="compositionally biased region" description="Polar residues" evidence="1">
    <location>
        <begin position="29"/>
        <end position="40"/>
    </location>
</feature>
<protein>
    <submittedName>
        <fullName evidence="2">Uncharacterized protein</fullName>
    </submittedName>
</protein>
<evidence type="ECO:0000313" key="4">
    <source>
        <dbReference type="Proteomes" id="UP001196413"/>
    </source>
</evidence>
<keyword evidence="4" id="KW-1185">Reference proteome</keyword>
<evidence type="ECO:0000313" key="2">
    <source>
        <dbReference type="EMBL" id="KAJ1358001.1"/>
    </source>
</evidence>
<organism evidence="2 4">
    <name type="scientific">Parelaphostrongylus tenuis</name>
    <name type="common">Meningeal worm</name>
    <dbReference type="NCBI Taxonomy" id="148309"/>
    <lineage>
        <taxon>Eukaryota</taxon>
        <taxon>Metazoa</taxon>
        <taxon>Ecdysozoa</taxon>
        <taxon>Nematoda</taxon>
        <taxon>Chromadorea</taxon>
        <taxon>Rhabditida</taxon>
        <taxon>Rhabditina</taxon>
        <taxon>Rhabditomorpha</taxon>
        <taxon>Strongyloidea</taxon>
        <taxon>Metastrongylidae</taxon>
        <taxon>Parelaphostrongylus</taxon>
    </lineage>
</organism>
<accession>A0AAD5QT36</accession>